<evidence type="ECO:0000313" key="3">
    <source>
        <dbReference type="Proteomes" id="UP000593765"/>
    </source>
</evidence>
<reference evidence="2 3" key="1">
    <citation type="submission" date="2020-10" db="EMBL/GenBank/DDBJ databases">
        <title>Wide distribution of Phycisphaera-like planctomycetes from WD2101 soil group in peatlands and genome analysis of the first cultivated representative.</title>
        <authorList>
            <person name="Dedysh S.N."/>
            <person name="Beletsky A.V."/>
            <person name="Ivanova A."/>
            <person name="Kulichevskaya I.S."/>
            <person name="Suzina N.E."/>
            <person name="Philippov D.A."/>
            <person name="Rakitin A.L."/>
            <person name="Mardanov A.V."/>
            <person name="Ravin N.V."/>
        </authorList>
    </citation>
    <scope>NUCLEOTIDE SEQUENCE [LARGE SCALE GENOMIC DNA]</scope>
    <source>
        <strain evidence="2 3">M1803</strain>
    </source>
</reference>
<name>A0A7M2X0B2_9BACT</name>
<keyword evidence="1" id="KW-0732">Signal</keyword>
<proteinExistence type="predicted"/>
<feature type="signal peptide" evidence="1">
    <location>
        <begin position="1"/>
        <end position="20"/>
    </location>
</feature>
<feature type="chain" id="PRO_5034084105" evidence="1">
    <location>
        <begin position="21"/>
        <end position="78"/>
    </location>
</feature>
<accession>A0A7M2X0B2</accession>
<sequence>MIAKLAALFAVTLMSSAALAGHTAEVRHVQAGRTVVPVVVTQDHAARPYALTGREQAAPKVHLVPVTVGSRVSGYQAR</sequence>
<gene>
    <name evidence="2" type="ORF">IPV69_07080</name>
</gene>
<dbReference type="RefSeq" id="WP_206294242.1">
    <property type="nucleotide sequence ID" value="NZ_CP063458.1"/>
</dbReference>
<dbReference type="Proteomes" id="UP000593765">
    <property type="component" value="Chromosome"/>
</dbReference>
<protein>
    <submittedName>
        <fullName evidence="2">Uncharacterized protein</fullName>
    </submittedName>
</protein>
<evidence type="ECO:0000313" key="2">
    <source>
        <dbReference type="EMBL" id="QOV91113.1"/>
    </source>
</evidence>
<dbReference type="AlphaFoldDB" id="A0A7M2X0B2"/>
<organism evidence="2 3">
    <name type="scientific">Humisphaera borealis</name>
    <dbReference type="NCBI Taxonomy" id="2807512"/>
    <lineage>
        <taxon>Bacteria</taxon>
        <taxon>Pseudomonadati</taxon>
        <taxon>Planctomycetota</taxon>
        <taxon>Phycisphaerae</taxon>
        <taxon>Tepidisphaerales</taxon>
        <taxon>Tepidisphaeraceae</taxon>
        <taxon>Humisphaera</taxon>
    </lineage>
</organism>
<evidence type="ECO:0000256" key="1">
    <source>
        <dbReference type="SAM" id="SignalP"/>
    </source>
</evidence>
<dbReference type="KEGG" id="hbs:IPV69_07080"/>
<keyword evidence="3" id="KW-1185">Reference proteome</keyword>
<dbReference type="EMBL" id="CP063458">
    <property type="protein sequence ID" value="QOV91113.1"/>
    <property type="molecule type" value="Genomic_DNA"/>
</dbReference>